<dbReference type="Gene3D" id="3.30.70.100">
    <property type="match status" value="1"/>
</dbReference>
<dbReference type="PROSITE" id="PS51502">
    <property type="entry name" value="S_R_A_B_BARREL"/>
    <property type="match status" value="1"/>
</dbReference>
<dbReference type="SUPFAM" id="SSF54909">
    <property type="entry name" value="Dimeric alpha+beta barrel"/>
    <property type="match status" value="1"/>
</dbReference>
<gene>
    <name evidence="2" type="ORF">GCM10023351_20790</name>
</gene>
<comment type="caution">
    <text evidence="2">The sequence shown here is derived from an EMBL/GenBank/DDBJ whole genome shotgun (WGS) entry which is preliminary data.</text>
</comment>
<dbReference type="InterPro" id="IPR013097">
    <property type="entry name" value="Dabb"/>
</dbReference>
<dbReference type="Proteomes" id="UP001501645">
    <property type="component" value="Unassembled WGS sequence"/>
</dbReference>
<evidence type="ECO:0000259" key="1">
    <source>
        <dbReference type="PROSITE" id="PS51502"/>
    </source>
</evidence>
<sequence>MAILHTVVFRLSHPAGSPEEALFLDTARETLTVIAGVRDFTVRRQVSAKSDLDWQFSMLFDDQDAYDAYDAHPLHREFVATRWATEVEAFQEYDFVDRP</sequence>
<accession>A0ABP9ABC1</accession>
<evidence type="ECO:0000313" key="3">
    <source>
        <dbReference type="Proteomes" id="UP001501645"/>
    </source>
</evidence>
<dbReference type="SMART" id="SM00886">
    <property type="entry name" value="Dabb"/>
    <property type="match status" value="1"/>
</dbReference>
<dbReference type="Pfam" id="PF07876">
    <property type="entry name" value="Dabb"/>
    <property type="match status" value="1"/>
</dbReference>
<dbReference type="EMBL" id="BAABKO010000003">
    <property type="protein sequence ID" value="GAA4776047.1"/>
    <property type="molecule type" value="Genomic_DNA"/>
</dbReference>
<dbReference type="InterPro" id="IPR011008">
    <property type="entry name" value="Dimeric_a/b-barrel"/>
</dbReference>
<feature type="domain" description="Stress-response A/B barrel" evidence="1">
    <location>
        <begin position="3"/>
        <end position="95"/>
    </location>
</feature>
<reference evidence="3" key="1">
    <citation type="journal article" date="2019" name="Int. J. Syst. Evol. Microbiol.">
        <title>The Global Catalogue of Microorganisms (GCM) 10K type strain sequencing project: providing services to taxonomists for standard genome sequencing and annotation.</title>
        <authorList>
            <consortium name="The Broad Institute Genomics Platform"/>
            <consortium name="The Broad Institute Genome Sequencing Center for Infectious Disease"/>
            <person name="Wu L."/>
            <person name="Ma J."/>
        </authorList>
    </citation>
    <scope>NUCLEOTIDE SEQUENCE [LARGE SCALE GENOMIC DNA]</scope>
    <source>
        <strain evidence="3">JCM 18537</strain>
    </source>
</reference>
<dbReference type="RefSeq" id="WP_345438847.1">
    <property type="nucleotide sequence ID" value="NZ_BAABKO010000003.1"/>
</dbReference>
<proteinExistence type="predicted"/>
<evidence type="ECO:0000313" key="2">
    <source>
        <dbReference type="EMBL" id="GAA4776047.1"/>
    </source>
</evidence>
<name>A0ABP9ABC1_9MICO</name>
<protein>
    <recommendedName>
        <fullName evidence="1">Stress-response A/B barrel domain-containing protein</fullName>
    </recommendedName>
</protein>
<organism evidence="2 3">
    <name type="scientific">Microbacterium gilvum</name>
    <dbReference type="NCBI Taxonomy" id="1336204"/>
    <lineage>
        <taxon>Bacteria</taxon>
        <taxon>Bacillati</taxon>
        <taxon>Actinomycetota</taxon>
        <taxon>Actinomycetes</taxon>
        <taxon>Micrococcales</taxon>
        <taxon>Microbacteriaceae</taxon>
        <taxon>Microbacterium</taxon>
    </lineage>
</organism>
<keyword evidence="3" id="KW-1185">Reference proteome</keyword>